<proteinExistence type="predicted"/>
<dbReference type="HOGENOM" id="CLU_1926614_0_0_6"/>
<keyword evidence="2" id="KW-1185">Reference proteome</keyword>
<dbReference type="Proteomes" id="UP000031623">
    <property type="component" value="Chromosome"/>
</dbReference>
<organism evidence="1 2">
    <name type="scientific">Thioploca ingrica</name>
    <dbReference type="NCBI Taxonomy" id="40754"/>
    <lineage>
        <taxon>Bacteria</taxon>
        <taxon>Pseudomonadati</taxon>
        <taxon>Pseudomonadota</taxon>
        <taxon>Gammaproteobacteria</taxon>
        <taxon>Thiotrichales</taxon>
        <taxon>Thiotrichaceae</taxon>
        <taxon>Thioploca</taxon>
    </lineage>
</organism>
<evidence type="ECO:0000313" key="2">
    <source>
        <dbReference type="Proteomes" id="UP000031623"/>
    </source>
</evidence>
<name>A0A090ADY7_9GAMM</name>
<protein>
    <submittedName>
        <fullName evidence="1">Secreted protein</fullName>
    </submittedName>
</protein>
<dbReference type="KEGG" id="tig:THII_1861"/>
<reference evidence="1 2" key="1">
    <citation type="journal article" date="2014" name="ISME J.">
        <title>Ecophysiology of Thioploca ingrica as revealed by the complete genome sequence supplemented with proteomic evidence.</title>
        <authorList>
            <person name="Kojima H."/>
            <person name="Ogura Y."/>
            <person name="Yamamoto N."/>
            <person name="Togashi T."/>
            <person name="Mori H."/>
            <person name="Watanabe T."/>
            <person name="Nemoto F."/>
            <person name="Kurokawa K."/>
            <person name="Hayashi T."/>
            <person name="Fukui M."/>
        </authorList>
    </citation>
    <scope>NUCLEOTIDE SEQUENCE [LARGE SCALE GENOMIC DNA]</scope>
</reference>
<sequence length="131" mass="14247">MKSLALPRKVVFLLWGGLVISQVGISPVLAGDCELKDAAALDGCKDKTVKATGPRVPMDKVPEYYALADPSFAGGEGTQDYMKIGDAQVILHLKGEVQCPDKIEVSGTLKQQELEKNKAWLIEVKEFKCVK</sequence>
<dbReference type="AlphaFoldDB" id="A0A090ADY7"/>
<accession>A0A090ADY7</accession>
<gene>
    <name evidence="1" type="ORF">THII_1861</name>
</gene>
<dbReference type="EMBL" id="AP014633">
    <property type="protein sequence ID" value="BAP56158.1"/>
    <property type="molecule type" value="Genomic_DNA"/>
</dbReference>
<evidence type="ECO:0000313" key="1">
    <source>
        <dbReference type="EMBL" id="BAP56158.1"/>
    </source>
</evidence>